<accession>Q5KZ90</accession>
<name>Q5KZ90_GEOKA</name>
<dbReference type="EMBL" id="BA000043">
    <property type="protein sequence ID" value="BAD75996.1"/>
    <property type="molecule type" value="Genomic_DNA"/>
</dbReference>
<dbReference type="eggNOG" id="ENOG5033VN6">
    <property type="taxonomic scope" value="Bacteria"/>
</dbReference>
<dbReference type="HOGENOM" id="CLU_1649708_0_0_9"/>
<evidence type="ECO:0000313" key="2">
    <source>
        <dbReference type="Proteomes" id="UP000001172"/>
    </source>
</evidence>
<proteinExistence type="predicted"/>
<dbReference type="Proteomes" id="UP000001172">
    <property type="component" value="Chromosome"/>
</dbReference>
<dbReference type="KEGG" id="gka:GK1711"/>
<evidence type="ECO:0000313" key="1">
    <source>
        <dbReference type="EMBL" id="BAD75996.1"/>
    </source>
</evidence>
<gene>
    <name evidence="1" type="ordered locus">GK1711</name>
</gene>
<protein>
    <submittedName>
        <fullName evidence="1">Uncharacterized protein</fullName>
    </submittedName>
</protein>
<keyword evidence="2" id="KW-1185">Reference proteome</keyword>
<dbReference type="AlphaFoldDB" id="Q5KZ90"/>
<sequence>MAWSEKSFTWSEWEQILTKRIDLCLFRLAAAEQRLSGSLYPEVFTENIHHFFQILRDIVGSERREPIDYYEKEFGSHLDNYPTAETFFLIEGPSGSPIIVEARFAVLFIEGKVSVETFDAEPLLINWLFRNSPIKNKLAGCVISAII</sequence>
<reference evidence="1 2" key="1">
    <citation type="journal article" date="2004" name="Nucleic Acids Res.">
        <title>Thermoadaptation trait revealed by the genome sequence of thermophilic Geobacillus kaustophilus.</title>
        <authorList>
            <person name="Takami H."/>
            <person name="Takaki Y."/>
            <person name="Chee G.J."/>
            <person name="Nishi S."/>
            <person name="Shimamura S."/>
            <person name="Suzuki H."/>
            <person name="Matsui S."/>
            <person name="Uchiyama I."/>
        </authorList>
    </citation>
    <scope>NUCLEOTIDE SEQUENCE [LARGE SCALE GENOMIC DNA]</scope>
    <source>
        <strain evidence="1 2">HTA426</strain>
    </source>
</reference>
<organism evidence="1 2">
    <name type="scientific">Geobacillus kaustophilus (strain HTA426)</name>
    <dbReference type="NCBI Taxonomy" id="235909"/>
    <lineage>
        <taxon>Bacteria</taxon>
        <taxon>Bacillati</taxon>
        <taxon>Bacillota</taxon>
        <taxon>Bacilli</taxon>
        <taxon>Bacillales</taxon>
        <taxon>Anoxybacillaceae</taxon>
        <taxon>Geobacillus</taxon>
        <taxon>Geobacillus thermoleovorans group</taxon>
    </lineage>
</organism>